<sequence length="471" mass="49685">MGRKLVAGVDSSTQSVKVVIRDADTGDLVREGKAAHPEGTEVNPAEWMSALKKAFEAAGGLSDVAAISIGAQQHGFIALDEKGNVIRNALLWNDLRSANAASELNTEFGGAEKTAKAVGSLLVASFTVSKLRWMVDNEKENAKKLAAIALPHDWISWQLQGGVDFNKLFTDRSDASGTGYFSATSNEYQRDLLAIALRDKREIALPKIAAFDQFAATTTDGIPIAPGAGDNAGAAFGVGAKSGDLVISLGTSGTAFFVSDTPTHDPSGAVAGFADLTGRFLPLVCTLNAARVLDTVSKLLGVSHDEIGKLALAAKPGAEGLTLLPYFEGERTPNRPNAQGLLAGINNHNLTKENISRAAIESILCALIDSFDNLKSTGAKIERVLVIGGAAKNPGVGPIASAILGRQVLTFPPREFVADGAARQAAWALLKNVPDWAIPDVISYSEKPSEFVLDQHRNVKDKSLPLDNLKR</sequence>
<dbReference type="CDD" id="cd07809">
    <property type="entry name" value="ASKHA_NBD_FGGY_BaXK-like"/>
    <property type="match status" value="1"/>
</dbReference>
<dbReference type="PIRSF" id="PIRSF000538">
    <property type="entry name" value="GlpK"/>
    <property type="match status" value="1"/>
</dbReference>
<dbReference type="SUPFAM" id="SSF53067">
    <property type="entry name" value="Actin-like ATPase domain"/>
    <property type="match status" value="2"/>
</dbReference>
<evidence type="ECO:0000256" key="4">
    <source>
        <dbReference type="ARBA" id="ARBA00022741"/>
    </source>
</evidence>
<dbReference type="InterPro" id="IPR000577">
    <property type="entry name" value="Carb_kinase_FGGY"/>
</dbReference>
<evidence type="ECO:0000313" key="12">
    <source>
        <dbReference type="EMBL" id="ASY23633.1"/>
    </source>
</evidence>
<reference evidence="12 13" key="1">
    <citation type="submission" date="2016-07" db="EMBL/GenBank/DDBJ databases">
        <title>High microdiversification within the ubiquitous acI lineage of Actinobacteria.</title>
        <authorList>
            <person name="Neuenschwander S.M."/>
            <person name="Salcher M."/>
            <person name="Ghai R."/>
            <person name="Pernthaler J."/>
        </authorList>
    </citation>
    <scope>NUCLEOTIDE SEQUENCE [LARGE SCALE GENOMIC DNA]</scope>
    <source>
        <strain evidence="12">MMS-IIB-91</strain>
    </source>
</reference>
<protein>
    <recommendedName>
        <fullName evidence="9">Xylulose kinase</fullName>
        <shortName evidence="9">Xylulokinase</shortName>
        <ecNumber evidence="9">2.7.1.17</ecNumber>
    </recommendedName>
</protein>
<keyword evidence="13" id="KW-1185">Reference proteome</keyword>
<keyword evidence="3 8" id="KW-0808">Transferase</keyword>
<organism evidence="12 13">
    <name type="scientific">Candidatus Nanopelagicus abundans</name>
    <dbReference type="NCBI Taxonomy" id="1884916"/>
    <lineage>
        <taxon>Bacteria</taxon>
        <taxon>Bacillati</taxon>
        <taxon>Actinomycetota</taxon>
        <taxon>Actinomycetes</taxon>
        <taxon>Candidatus Nanopelagicales</taxon>
        <taxon>Candidatus Nanopelagicaceae</taxon>
        <taxon>Candidatus Nanopelagicus</taxon>
    </lineage>
</organism>
<dbReference type="PROSITE" id="PS00445">
    <property type="entry name" value="FGGY_KINASES_2"/>
    <property type="match status" value="1"/>
</dbReference>
<dbReference type="InterPro" id="IPR018484">
    <property type="entry name" value="FGGY_N"/>
</dbReference>
<keyword evidence="4 9" id="KW-0547">Nucleotide-binding</keyword>
<dbReference type="RefSeq" id="WP_095687907.1">
    <property type="nucleotide sequence ID" value="NZ_CP016779.1"/>
</dbReference>
<evidence type="ECO:0000256" key="9">
    <source>
        <dbReference type="RuleBase" id="RU364073"/>
    </source>
</evidence>
<dbReference type="Pfam" id="PF02782">
    <property type="entry name" value="FGGY_C"/>
    <property type="match status" value="1"/>
</dbReference>
<dbReference type="EC" id="2.7.1.17" evidence="9"/>
<feature type="domain" description="Carbohydrate kinase FGGY C-terminal" evidence="11">
    <location>
        <begin position="245"/>
        <end position="429"/>
    </location>
</feature>
<dbReference type="Proteomes" id="UP000217210">
    <property type="component" value="Chromosome"/>
</dbReference>
<comment type="catalytic activity">
    <reaction evidence="9">
        <text>D-xylulose + ATP = D-xylulose 5-phosphate + ADP + H(+)</text>
        <dbReference type="Rhea" id="RHEA:10964"/>
        <dbReference type="ChEBI" id="CHEBI:15378"/>
        <dbReference type="ChEBI" id="CHEBI:17140"/>
        <dbReference type="ChEBI" id="CHEBI:30616"/>
        <dbReference type="ChEBI" id="CHEBI:57737"/>
        <dbReference type="ChEBI" id="CHEBI:456216"/>
        <dbReference type="EC" id="2.7.1.17"/>
    </reaction>
</comment>
<dbReference type="InterPro" id="IPR050406">
    <property type="entry name" value="FGGY_Carb_Kinase"/>
</dbReference>
<keyword evidence="6 9" id="KW-0067">ATP-binding</keyword>
<dbReference type="GO" id="GO:0005997">
    <property type="term" value="P:xylulose metabolic process"/>
    <property type="evidence" value="ECO:0007669"/>
    <property type="project" value="InterPro"/>
</dbReference>
<dbReference type="GO" id="GO:0042732">
    <property type="term" value="P:D-xylose metabolic process"/>
    <property type="evidence" value="ECO:0007669"/>
    <property type="project" value="UniProtKB-KW"/>
</dbReference>
<dbReference type="PROSITE" id="PS00933">
    <property type="entry name" value="FGGY_KINASES_1"/>
    <property type="match status" value="1"/>
</dbReference>
<evidence type="ECO:0000259" key="10">
    <source>
        <dbReference type="Pfam" id="PF00370"/>
    </source>
</evidence>
<dbReference type="InterPro" id="IPR043129">
    <property type="entry name" value="ATPase_NBD"/>
</dbReference>
<dbReference type="PANTHER" id="PTHR43095:SF5">
    <property type="entry name" value="XYLULOSE KINASE"/>
    <property type="match status" value="1"/>
</dbReference>
<evidence type="ECO:0000313" key="13">
    <source>
        <dbReference type="Proteomes" id="UP000217210"/>
    </source>
</evidence>
<evidence type="ECO:0000256" key="2">
    <source>
        <dbReference type="ARBA" id="ARBA00022629"/>
    </source>
</evidence>
<proteinExistence type="inferred from homology"/>
<evidence type="ECO:0000256" key="3">
    <source>
        <dbReference type="ARBA" id="ARBA00022679"/>
    </source>
</evidence>
<dbReference type="Pfam" id="PF00370">
    <property type="entry name" value="FGGY_N"/>
    <property type="match status" value="1"/>
</dbReference>
<evidence type="ECO:0000256" key="8">
    <source>
        <dbReference type="RuleBase" id="RU003733"/>
    </source>
</evidence>
<evidence type="ECO:0000256" key="1">
    <source>
        <dbReference type="ARBA" id="ARBA00009156"/>
    </source>
</evidence>
<dbReference type="InterPro" id="IPR018483">
    <property type="entry name" value="Carb_kinase_FGGY_CS"/>
</dbReference>
<name>A0A249L3J5_9ACTN</name>
<dbReference type="GO" id="GO:0005524">
    <property type="term" value="F:ATP binding"/>
    <property type="evidence" value="ECO:0007669"/>
    <property type="project" value="UniProtKB-KW"/>
</dbReference>
<dbReference type="GO" id="GO:0004856">
    <property type="term" value="F:D-xylulokinase activity"/>
    <property type="evidence" value="ECO:0007669"/>
    <property type="project" value="UniProtKB-EC"/>
</dbReference>
<evidence type="ECO:0000256" key="5">
    <source>
        <dbReference type="ARBA" id="ARBA00022777"/>
    </source>
</evidence>
<feature type="domain" description="Carbohydrate kinase FGGY N-terminal" evidence="10">
    <location>
        <begin position="6"/>
        <end position="237"/>
    </location>
</feature>
<dbReference type="KEGG" id="nab:B1sIIB91_01660"/>
<dbReference type="OrthoDB" id="9805576at2"/>
<comment type="similarity">
    <text evidence="1 8">Belongs to the FGGY kinase family.</text>
</comment>
<dbReference type="Gene3D" id="3.30.420.40">
    <property type="match status" value="2"/>
</dbReference>
<evidence type="ECO:0000256" key="7">
    <source>
        <dbReference type="ARBA" id="ARBA00023277"/>
    </source>
</evidence>
<dbReference type="AlphaFoldDB" id="A0A249L3J5"/>
<dbReference type="PANTHER" id="PTHR43095">
    <property type="entry name" value="SUGAR KINASE"/>
    <property type="match status" value="1"/>
</dbReference>
<keyword evidence="7 9" id="KW-0119">Carbohydrate metabolism</keyword>
<evidence type="ECO:0000256" key="6">
    <source>
        <dbReference type="ARBA" id="ARBA00022840"/>
    </source>
</evidence>
<evidence type="ECO:0000259" key="11">
    <source>
        <dbReference type="Pfam" id="PF02782"/>
    </source>
</evidence>
<accession>A0A249L3J5</accession>
<dbReference type="EMBL" id="CP016779">
    <property type="protein sequence ID" value="ASY23633.1"/>
    <property type="molecule type" value="Genomic_DNA"/>
</dbReference>
<dbReference type="NCBIfam" id="TIGR01312">
    <property type="entry name" value="XylB"/>
    <property type="match status" value="1"/>
</dbReference>
<keyword evidence="2 9" id="KW-0859">Xylose metabolism</keyword>
<dbReference type="InterPro" id="IPR018485">
    <property type="entry name" value="FGGY_C"/>
</dbReference>
<dbReference type="InterPro" id="IPR006000">
    <property type="entry name" value="Xylulokinase"/>
</dbReference>
<keyword evidence="5 8" id="KW-0418">Kinase</keyword>
<gene>
    <name evidence="9" type="primary">xylB</name>
    <name evidence="12" type="ORF">B1sIIB91_01660</name>
</gene>